<dbReference type="EMBL" id="MTYJ01000112">
    <property type="protein sequence ID" value="OQV14024.1"/>
    <property type="molecule type" value="Genomic_DNA"/>
</dbReference>
<reference evidence="3" key="1">
    <citation type="submission" date="2017-01" db="EMBL/GenBank/DDBJ databases">
        <title>Comparative genomics of anhydrobiosis in the tardigrade Hypsibius dujardini.</title>
        <authorList>
            <person name="Yoshida Y."/>
            <person name="Koutsovoulos G."/>
            <person name="Laetsch D."/>
            <person name="Stevens L."/>
            <person name="Kumar S."/>
            <person name="Horikawa D."/>
            <person name="Ishino K."/>
            <person name="Komine S."/>
            <person name="Tomita M."/>
            <person name="Blaxter M."/>
            <person name="Arakawa K."/>
        </authorList>
    </citation>
    <scope>NUCLEOTIDE SEQUENCE [LARGE SCALE GENOMIC DNA]</scope>
    <source>
        <strain evidence="3">Z151</strain>
    </source>
</reference>
<proteinExistence type="predicted"/>
<feature type="region of interest" description="Disordered" evidence="1">
    <location>
        <begin position="1"/>
        <end position="39"/>
    </location>
</feature>
<evidence type="ECO:0000313" key="2">
    <source>
        <dbReference type="EMBL" id="OQV14024.1"/>
    </source>
</evidence>
<dbReference type="AlphaFoldDB" id="A0A1W0WFP7"/>
<organism evidence="2 3">
    <name type="scientific">Hypsibius exemplaris</name>
    <name type="common">Freshwater tardigrade</name>
    <dbReference type="NCBI Taxonomy" id="2072580"/>
    <lineage>
        <taxon>Eukaryota</taxon>
        <taxon>Metazoa</taxon>
        <taxon>Ecdysozoa</taxon>
        <taxon>Tardigrada</taxon>
        <taxon>Eutardigrada</taxon>
        <taxon>Parachela</taxon>
        <taxon>Hypsibioidea</taxon>
        <taxon>Hypsibiidae</taxon>
        <taxon>Hypsibius</taxon>
    </lineage>
</organism>
<protein>
    <submittedName>
        <fullName evidence="2">Uncharacterized protein</fullName>
    </submittedName>
</protein>
<gene>
    <name evidence="2" type="ORF">BV898_11795</name>
</gene>
<sequence>MAPHQNGGNPPPVPPIEPYPAFPKHTGPRSWEPKPGQNIRLVYDPERDNKNWMQEHTAILPCTISYSVWNNNVSANAAVRRQEWRKIQASPDPERALKRYNDFNKNWIFQREFRLEMFHLERQFSEYDYMAHTRLLQTPRTFYMLPLLNFRPLTKHHLEPTYFGFSRKVYE</sequence>
<keyword evidence="3" id="KW-1185">Reference proteome</keyword>
<accession>A0A1W0WFP7</accession>
<evidence type="ECO:0000256" key="1">
    <source>
        <dbReference type="SAM" id="MobiDB-lite"/>
    </source>
</evidence>
<evidence type="ECO:0000313" key="3">
    <source>
        <dbReference type="Proteomes" id="UP000192578"/>
    </source>
</evidence>
<dbReference type="Proteomes" id="UP000192578">
    <property type="component" value="Unassembled WGS sequence"/>
</dbReference>
<feature type="compositionally biased region" description="Pro residues" evidence="1">
    <location>
        <begin position="9"/>
        <end position="21"/>
    </location>
</feature>
<name>A0A1W0WFP7_HYPEX</name>
<comment type="caution">
    <text evidence="2">The sequence shown here is derived from an EMBL/GenBank/DDBJ whole genome shotgun (WGS) entry which is preliminary data.</text>
</comment>